<dbReference type="GO" id="GO:0006269">
    <property type="term" value="P:DNA replication, synthesis of primer"/>
    <property type="evidence" value="ECO:0007669"/>
    <property type="project" value="UniProtKB-KW"/>
</dbReference>
<dbReference type="KEGG" id="dci:103506115"/>
<evidence type="ECO:0000256" key="4">
    <source>
        <dbReference type="ARBA" id="ARBA00022705"/>
    </source>
</evidence>
<dbReference type="InterPro" id="IPR007238">
    <property type="entry name" value="DNA_primase_lsu_euk/arc"/>
</dbReference>
<dbReference type="GO" id="GO:0006270">
    <property type="term" value="P:DNA replication initiation"/>
    <property type="evidence" value="ECO:0007669"/>
    <property type="project" value="TreeGrafter"/>
</dbReference>
<dbReference type="GO" id="GO:0051539">
    <property type="term" value="F:4 iron, 4 sulfur cluster binding"/>
    <property type="evidence" value="ECO:0007669"/>
    <property type="project" value="UniProtKB-KW"/>
</dbReference>
<reference evidence="10" key="1">
    <citation type="submission" date="2025-08" db="UniProtKB">
        <authorList>
            <consortium name="RefSeq"/>
        </authorList>
    </citation>
    <scope>IDENTIFICATION</scope>
</reference>
<keyword evidence="7" id="KW-0411">Iron-sulfur</keyword>
<name>A0A3Q0ILH4_DIACI</name>
<dbReference type="Proteomes" id="UP000079169">
    <property type="component" value="Unplaced"/>
</dbReference>
<dbReference type="GO" id="GO:0005658">
    <property type="term" value="C:alpha DNA polymerase:primase complex"/>
    <property type="evidence" value="ECO:0007669"/>
    <property type="project" value="TreeGrafter"/>
</dbReference>
<evidence type="ECO:0000313" key="10">
    <source>
        <dbReference type="RefSeq" id="XP_026677047.1"/>
    </source>
</evidence>
<dbReference type="STRING" id="121845.A0A3Q0ILH4"/>
<protein>
    <submittedName>
        <fullName evidence="10">DNA primase large subunit-like</fullName>
    </submittedName>
</protein>
<evidence type="ECO:0000256" key="6">
    <source>
        <dbReference type="ARBA" id="ARBA00023004"/>
    </source>
</evidence>
<dbReference type="AlphaFoldDB" id="A0A3Q0ILH4"/>
<evidence type="ECO:0000256" key="5">
    <source>
        <dbReference type="ARBA" id="ARBA00022723"/>
    </source>
</evidence>
<comment type="cofactor">
    <cofactor evidence="1">
        <name>[4Fe-4S] cluster</name>
        <dbReference type="ChEBI" id="CHEBI:49883"/>
    </cofactor>
</comment>
<proteinExistence type="predicted"/>
<keyword evidence="5" id="KW-0479">Metal-binding</keyword>
<dbReference type="GO" id="GO:0046872">
    <property type="term" value="F:metal ion binding"/>
    <property type="evidence" value="ECO:0007669"/>
    <property type="project" value="UniProtKB-KW"/>
</dbReference>
<dbReference type="InterPro" id="IPR058560">
    <property type="entry name" value="DNA_primase_C"/>
</dbReference>
<evidence type="ECO:0000256" key="7">
    <source>
        <dbReference type="ARBA" id="ARBA00023014"/>
    </source>
</evidence>
<sequence>MCRKQEAETIPHLKDFVNKNVDCLVMGSSYDIVGHFMLRLLIIYSSQMRDFLIESEIDLFKERLSEKMDISNFIKSCRITLRHIQEVLGMPNIENSNSNQSLELNRRRLSSKNSITIGKQQSHTKKSLYQDSFLMYLMSLKLFCKSLRIPQIAEHFLHGCNHKCRSYHINVQFQTCLNLVGRRKVHMNKGIAKIFCCNWKEALHEIYEHFLLHNIEKLISNPYTSNYIQDDLRVILLFKEIKYTYIRFRSLDSFVENDHSLKQIKFDQVDKESEYFPPCISNVHKILKKIHRLKHNDRFYYSLFLKSIGMSLNESILFWKEEYSKVSCCNSVCSHSWQKNERKYIYGIRHLYGLEGSRKRYSPRDCHAIQGSMHISNLDHSCPFLYKNQEALIQSLSTQITSDSSQLNSILIYRRQK</sequence>
<keyword evidence="9" id="KW-1185">Reference proteome</keyword>
<keyword evidence="6" id="KW-0408">Iron</keyword>
<keyword evidence="2" id="KW-0004">4Fe-4S</keyword>
<dbReference type="Pfam" id="PF04104">
    <property type="entry name" value="DNA_primase_lrg"/>
    <property type="match status" value="1"/>
</dbReference>
<evidence type="ECO:0000259" key="8">
    <source>
        <dbReference type="Pfam" id="PF04104"/>
    </source>
</evidence>
<dbReference type="PANTHER" id="PTHR10537:SF4">
    <property type="entry name" value="DNA PRIMASE LARGE SUBUNIT"/>
    <property type="match status" value="1"/>
</dbReference>
<dbReference type="PaxDb" id="121845-A0A3Q0ILH4"/>
<organism evidence="9 10">
    <name type="scientific">Diaphorina citri</name>
    <name type="common">Asian citrus psyllid</name>
    <dbReference type="NCBI Taxonomy" id="121845"/>
    <lineage>
        <taxon>Eukaryota</taxon>
        <taxon>Metazoa</taxon>
        <taxon>Ecdysozoa</taxon>
        <taxon>Arthropoda</taxon>
        <taxon>Hexapoda</taxon>
        <taxon>Insecta</taxon>
        <taxon>Pterygota</taxon>
        <taxon>Neoptera</taxon>
        <taxon>Paraneoptera</taxon>
        <taxon>Hemiptera</taxon>
        <taxon>Sternorrhyncha</taxon>
        <taxon>Psylloidea</taxon>
        <taxon>Psyllidae</taxon>
        <taxon>Diaphorininae</taxon>
        <taxon>Diaphorina</taxon>
    </lineage>
</organism>
<keyword evidence="3" id="KW-0639">Primosome</keyword>
<evidence type="ECO:0000256" key="1">
    <source>
        <dbReference type="ARBA" id="ARBA00001966"/>
    </source>
</evidence>
<evidence type="ECO:0000256" key="2">
    <source>
        <dbReference type="ARBA" id="ARBA00022485"/>
    </source>
</evidence>
<dbReference type="GeneID" id="103506115"/>
<evidence type="ECO:0000256" key="3">
    <source>
        <dbReference type="ARBA" id="ARBA00022515"/>
    </source>
</evidence>
<evidence type="ECO:0000313" key="9">
    <source>
        <dbReference type="Proteomes" id="UP000079169"/>
    </source>
</evidence>
<dbReference type="PANTHER" id="PTHR10537">
    <property type="entry name" value="DNA PRIMASE LARGE SUBUNIT"/>
    <property type="match status" value="1"/>
</dbReference>
<gene>
    <name evidence="10" type="primary">LOC103506115</name>
</gene>
<accession>A0A3Q0ILH4</accession>
<feature type="domain" description="DNA primase large subunit C-terminal" evidence="8">
    <location>
        <begin position="273"/>
        <end position="411"/>
    </location>
</feature>
<keyword evidence="4" id="KW-0235">DNA replication</keyword>
<dbReference type="RefSeq" id="XP_026677047.1">
    <property type="nucleotide sequence ID" value="XM_026821246.1"/>
</dbReference>
<dbReference type="Gene3D" id="1.20.930.80">
    <property type="match status" value="1"/>
</dbReference>